<accession>A0A3P7NPB5</accession>
<dbReference type="InterPro" id="IPR015424">
    <property type="entry name" value="PyrdxlP-dep_Trfase"/>
</dbReference>
<sequence length="229" mass="24765">MMASSVPLPPPLPADRTLGQKPSIWVSIGQKIAKYKPLNLGQGPESGKLRPGVTRADVDLVDFRKTTSICLRNQFLLMFKQGQVALVEALSKVYTPLTRHNEAVSGPCPSHLKATTFSASREINPLTEILISVGAYGCLSTAFFAVVDRGDEVIIIEPSFDCYTPMTLAVGGIPVYTALQPPKTLGQCSSSDWSLDFADLESKITKKTKVIVINTPNNPLGKVDPHSLK</sequence>
<dbReference type="GO" id="GO:0005739">
    <property type="term" value="C:mitochondrion"/>
    <property type="evidence" value="ECO:0007669"/>
    <property type="project" value="TreeGrafter"/>
</dbReference>
<reference evidence="8 9" key="1">
    <citation type="submission" date="2018-11" db="EMBL/GenBank/DDBJ databases">
        <authorList>
            <consortium name="Pathogen Informatics"/>
        </authorList>
    </citation>
    <scope>NUCLEOTIDE SEQUENCE [LARGE SCALE GENOMIC DNA]</scope>
</reference>
<dbReference type="GO" id="GO:0016212">
    <property type="term" value="F:kynurenine-oxoglutarate transaminase activity"/>
    <property type="evidence" value="ECO:0007669"/>
    <property type="project" value="UniProtKB-EC"/>
</dbReference>
<organism evidence="8 9">
    <name type="scientific">Dibothriocephalus latus</name>
    <name type="common">Fish tapeworm</name>
    <name type="synonym">Diphyllobothrium latum</name>
    <dbReference type="NCBI Taxonomy" id="60516"/>
    <lineage>
        <taxon>Eukaryota</taxon>
        <taxon>Metazoa</taxon>
        <taxon>Spiralia</taxon>
        <taxon>Lophotrochozoa</taxon>
        <taxon>Platyhelminthes</taxon>
        <taxon>Cestoda</taxon>
        <taxon>Eucestoda</taxon>
        <taxon>Diphyllobothriidea</taxon>
        <taxon>Diphyllobothriidae</taxon>
        <taxon>Dibothriocephalus</taxon>
    </lineage>
</organism>
<keyword evidence="4" id="KW-0808">Transferase</keyword>
<gene>
    <name evidence="8" type="ORF">DILT_LOCUS6063</name>
</gene>
<comment type="pathway">
    <text evidence="6">Amino-acid degradation; L-kynurenine degradation; kynurenate from L-kynurenine: step 1/2.</text>
</comment>
<dbReference type="InterPro" id="IPR004839">
    <property type="entry name" value="Aminotransferase_I/II_large"/>
</dbReference>
<evidence type="ECO:0000256" key="6">
    <source>
        <dbReference type="ARBA" id="ARBA00024016"/>
    </source>
</evidence>
<dbReference type="Proteomes" id="UP000281553">
    <property type="component" value="Unassembled WGS sequence"/>
</dbReference>
<evidence type="ECO:0000256" key="1">
    <source>
        <dbReference type="ARBA" id="ARBA00001933"/>
    </source>
</evidence>
<comment type="cofactor">
    <cofactor evidence="1">
        <name>pyridoxal 5'-phosphate</name>
        <dbReference type="ChEBI" id="CHEBI:597326"/>
    </cofactor>
</comment>
<evidence type="ECO:0000313" key="9">
    <source>
        <dbReference type="Proteomes" id="UP000281553"/>
    </source>
</evidence>
<name>A0A3P7NPB5_DIBLA</name>
<protein>
    <recommendedName>
        <fullName evidence="2">kynurenine--oxoglutarate transaminase</fullName>
        <ecNumber evidence="2">2.6.1.7</ecNumber>
    </recommendedName>
</protein>
<dbReference type="AlphaFoldDB" id="A0A3P7NPB5"/>
<keyword evidence="9" id="KW-1185">Reference proteome</keyword>
<evidence type="ECO:0000256" key="4">
    <source>
        <dbReference type="ARBA" id="ARBA00022679"/>
    </source>
</evidence>
<keyword evidence="3" id="KW-0032">Aminotransferase</keyword>
<proteinExistence type="predicted"/>
<dbReference type="Gene3D" id="3.40.640.10">
    <property type="entry name" value="Type I PLP-dependent aspartate aminotransferase-like (Major domain)"/>
    <property type="match status" value="1"/>
</dbReference>
<feature type="domain" description="Aminotransferase class I/classII large" evidence="7">
    <location>
        <begin position="123"/>
        <end position="223"/>
    </location>
</feature>
<evidence type="ECO:0000256" key="3">
    <source>
        <dbReference type="ARBA" id="ARBA00022576"/>
    </source>
</evidence>
<dbReference type="Pfam" id="PF00155">
    <property type="entry name" value="Aminotran_1_2"/>
    <property type="match status" value="1"/>
</dbReference>
<evidence type="ECO:0000259" key="7">
    <source>
        <dbReference type="Pfam" id="PF00155"/>
    </source>
</evidence>
<evidence type="ECO:0000313" key="8">
    <source>
        <dbReference type="EMBL" id="VDN10232.1"/>
    </source>
</evidence>
<dbReference type="OrthoDB" id="2414662at2759"/>
<dbReference type="PANTHER" id="PTHR43807">
    <property type="entry name" value="FI04487P"/>
    <property type="match status" value="1"/>
</dbReference>
<dbReference type="PANTHER" id="PTHR43807:SF20">
    <property type="entry name" value="FI04487P"/>
    <property type="match status" value="1"/>
</dbReference>
<dbReference type="GO" id="GO:0030170">
    <property type="term" value="F:pyridoxal phosphate binding"/>
    <property type="evidence" value="ECO:0007669"/>
    <property type="project" value="InterPro"/>
</dbReference>
<dbReference type="SUPFAM" id="SSF53383">
    <property type="entry name" value="PLP-dependent transferases"/>
    <property type="match status" value="1"/>
</dbReference>
<dbReference type="InterPro" id="IPR051326">
    <property type="entry name" value="Kynurenine-oxoglutarate_AT"/>
</dbReference>
<dbReference type="EMBL" id="UYRU01048716">
    <property type="protein sequence ID" value="VDN10232.1"/>
    <property type="molecule type" value="Genomic_DNA"/>
</dbReference>
<evidence type="ECO:0000256" key="2">
    <source>
        <dbReference type="ARBA" id="ARBA00012751"/>
    </source>
</evidence>
<dbReference type="EC" id="2.6.1.7" evidence="2"/>
<evidence type="ECO:0000256" key="5">
    <source>
        <dbReference type="ARBA" id="ARBA00022898"/>
    </source>
</evidence>
<dbReference type="InterPro" id="IPR015421">
    <property type="entry name" value="PyrdxlP-dep_Trfase_major"/>
</dbReference>
<keyword evidence="5" id="KW-0663">Pyridoxal phosphate</keyword>